<evidence type="ECO:0000256" key="9">
    <source>
        <dbReference type="ARBA" id="ARBA00022833"/>
    </source>
</evidence>
<evidence type="ECO:0000259" key="14">
    <source>
        <dbReference type="SMART" id="SM01124"/>
    </source>
</evidence>
<comment type="cofactor">
    <cofactor evidence="1">
        <name>Mn(2+)</name>
        <dbReference type="ChEBI" id="CHEBI:29035"/>
    </cofactor>
</comment>
<protein>
    <recommendedName>
        <fullName evidence="14">Lariat debranching enzyme C-terminal domain-containing protein</fullName>
    </recommendedName>
</protein>
<feature type="compositionally biased region" description="Low complexity" evidence="13">
    <location>
        <begin position="48"/>
        <end position="62"/>
    </location>
</feature>
<comment type="similarity">
    <text evidence="5">Belongs to the lariat debranching enzyme family.</text>
</comment>
<dbReference type="Gene3D" id="3.60.21.10">
    <property type="match status" value="1"/>
</dbReference>
<evidence type="ECO:0000256" key="7">
    <source>
        <dbReference type="ARBA" id="ARBA00022723"/>
    </source>
</evidence>
<proteinExistence type="inferred from homology"/>
<evidence type="ECO:0000256" key="4">
    <source>
        <dbReference type="ARBA" id="ARBA00004123"/>
    </source>
</evidence>
<evidence type="ECO:0000256" key="2">
    <source>
        <dbReference type="ARBA" id="ARBA00001947"/>
    </source>
</evidence>
<reference evidence="15 16" key="1">
    <citation type="journal article" date="2021" name="Sci. Rep.">
        <title>The genome of the diatom Chaetoceros tenuissimus carries an ancient integrated fragment of an extant virus.</title>
        <authorList>
            <person name="Hongo Y."/>
            <person name="Kimura K."/>
            <person name="Takaki Y."/>
            <person name="Yoshida Y."/>
            <person name="Baba S."/>
            <person name="Kobayashi G."/>
            <person name="Nagasaki K."/>
            <person name="Hano T."/>
            <person name="Tomaru Y."/>
        </authorList>
    </citation>
    <scope>NUCLEOTIDE SEQUENCE [LARGE SCALE GENOMIC DNA]</scope>
    <source>
        <strain evidence="15 16">NIES-3715</strain>
    </source>
</reference>
<dbReference type="AlphaFoldDB" id="A0AAD3D1V3"/>
<feature type="region of interest" description="Disordered" evidence="13">
    <location>
        <begin position="560"/>
        <end position="586"/>
    </location>
</feature>
<dbReference type="GO" id="GO:0000398">
    <property type="term" value="P:mRNA splicing, via spliceosome"/>
    <property type="evidence" value="ECO:0007669"/>
    <property type="project" value="TreeGrafter"/>
</dbReference>
<dbReference type="GO" id="GO:0005634">
    <property type="term" value="C:nucleus"/>
    <property type="evidence" value="ECO:0007669"/>
    <property type="project" value="UniProtKB-SubCell"/>
</dbReference>
<dbReference type="Pfam" id="PF05011">
    <property type="entry name" value="DBR1"/>
    <property type="match status" value="1"/>
</dbReference>
<keyword evidence="6" id="KW-0507">mRNA processing</keyword>
<dbReference type="InterPro" id="IPR007708">
    <property type="entry name" value="DBR1_C"/>
</dbReference>
<keyword evidence="7" id="KW-0479">Metal-binding</keyword>
<dbReference type="SUPFAM" id="SSF56300">
    <property type="entry name" value="Metallo-dependent phosphatases"/>
    <property type="match status" value="1"/>
</dbReference>
<feature type="compositionally biased region" description="Acidic residues" evidence="13">
    <location>
        <begin position="577"/>
        <end position="586"/>
    </location>
</feature>
<comment type="subcellular location">
    <subcellularLocation>
        <location evidence="4">Nucleus</location>
    </subcellularLocation>
</comment>
<name>A0AAD3D1V3_9STRA</name>
<dbReference type="PANTHER" id="PTHR12849:SF0">
    <property type="entry name" value="LARIAT DEBRANCHING ENZYME"/>
    <property type="match status" value="1"/>
</dbReference>
<feature type="domain" description="Lariat debranching enzyme C-terminal" evidence="14">
    <location>
        <begin position="375"/>
        <end position="524"/>
    </location>
</feature>
<keyword evidence="10" id="KW-0408">Iron</keyword>
<accession>A0AAD3D1V3</accession>
<keyword evidence="12" id="KW-0539">Nucleus</keyword>
<dbReference type="FunFam" id="3.60.21.10:FF:000035">
    <property type="entry name" value="Lariat debranching enzyme"/>
    <property type="match status" value="1"/>
</dbReference>
<evidence type="ECO:0000256" key="5">
    <source>
        <dbReference type="ARBA" id="ARBA00006045"/>
    </source>
</evidence>
<dbReference type="GO" id="GO:0008419">
    <property type="term" value="F:RNA lariat debranching enzyme activity"/>
    <property type="evidence" value="ECO:0007669"/>
    <property type="project" value="TreeGrafter"/>
</dbReference>
<feature type="compositionally biased region" description="Basic residues" evidence="13">
    <location>
        <begin position="18"/>
        <end position="46"/>
    </location>
</feature>
<dbReference type="InterPro" id="IPR041816">
    <property type="entry name" value="Dbr1_N"/>
</dbReference>
<dbReference type="InterPro" id="IPR029052">
    <property type="entry name" value="Metallo-depent_PP-like"/>
</dbReference>
<gene>
    <name evidence="15" type="ORF">CTEN210_11446</name>
</gene>
<comment type="caution">
    <text evidence="15">The sequence shown here is derived from an EMBL/GenBank/DDBJ whole genome shotgun (WGS) entry which is preliminary data.</text>
</comment>
<evidence type="ECO:0000256" key="11">
    <source>
        <dbReference type="ARBA" id="ARBA00023211"/>
    </source>
</evidence>
<comment type="cofactor">
    <cofactor evidence="3">
        <name>Fe(2+)</name>
        <dbReference type="ChEBI" id="CHEBI:29033"/>
    </cofactor>
</comment>
<keyword evidence="8" id="KW-0378">Hydrolase</keyword>
<evidence type="ECO:0000256" key="12">
    <source>
        <dbReference type="ARBA" id="ARBA00023242"/>
    </source>
</evidence>
<evidence type="ECO:0000256" key="3">
    <source>
        <dbReference type="ARBA" id="ARBA00001954"/>
    </source>
</evidence>
<dbReference type="CDD" id="cd00844">
    <property type="entry name" value="MPP_Dbr1_N"/>
    <property type="match status" value="1"/>
</dbReference>
<keyword evidence="11" id="KW-0464">Manganese</keyword>
<sequence length="586" mass="66662">MSNPAYDEVRRQMQRMQRPGRGRGRGRGGRGRGRGNHRGGRGRGGRGRFNNHYGSNSNHNSNDFQINDEDIFRIEEIGTNDGSGNSVRIAVQGCSHGALENIYDILESYQQIHERRIDLLLCCGDFQALRNTTDFETISVPPKYRNIGSFYKYYSGEKIAPILTIVIGGNHESSSYMQELYYGGWLAPNVYYLGACGVVNYRGIRIGGMSGIYKDWDYRKGRFEFPPYDNKTLRSVYHVRNFEVARFKLLAKPQQSLEKENEDKIKQRPVLDIMMSHDWPRGIEQHGNVDALLRKKKFFEQEIRDNNLGSPANEEMLNSLKPSFWFAAHLHVKFQATFQHKLSIKENDEKPVGKTEEITSDTTFIALESDDTCNDQPTLSELMTKFLSLDKCLPKKHHLQIVNVSENELGDGRSLSSESRLCYDLEWLAILQKTHHWTHSSQASMPDPDVNEIDITQEDIDSIRSKLEEINKSHSIATAIPENFTMTLRPHGSVGANQRINQGRMVGNPQTDDLLKLLGLDHIITVPYIYNNSALSNTDVDANEIDIDDVDNNEIDIDEEEEDPEISFSGNIAPAVDENEIDLDDL</sequence>
<keyword evidence="9" id="KW-0862">Zinc</keyword>
<feature type="region of interest" description="Disordered" evidence="13">
    <location>
        <begin position="1"/>
        <end position="64"/>
    </location>
</feature>
<dbReference type="Pfam" id="PF00149">
    <property type="entry name" value="Metallophos"/>
    <property type="match status" value="1"/>
</dbReference>
<evidence type="ECO:0000256" key="1">
    <source>
        <dbReference type="ARBA" id="ARBA00001936"/>
    </source>
</evidence>
<evidence type="ECO:0000313" key="15">
    <source>
        <dbReference type="EMBL" id="GFH54970.1"/>
    </source>
</evidence>
<evidence type="ECO:0000256" key="10">
    <source>
        <dbReference type="ARBA" id="ARBA00023004"/>
    </source>
</evidence>
<dbReference type="EMBL" id="BLLK01000047">
    <property type="protein sequence ID" value="GFH54970.1"/>
    <property type="molecule type" value="Genomic_DNA"/>
</dbReference>
<evidence type="ECO:0000256" key="13">
    <source>
        <dbReference type="SAM" id="MobiDB-lite"/>
    </source>
</evidence>
<dbReference type="SMART" id="SM01124">
    <property type="entry name" value="DBR1"/>
    <property type="match status" value="1"/>
</dbReference>
<evidence type="ECO:0000256" key="6">
    <source>
        <dbReference type="ARBA" id="ARBA00022664"/>
    </source>
</evidence>
<dbReference type="InterPro" id="IPR004843">
    <property type="entry name" value="Calcineurin-like_PHP"/>
</dbReference>
<organism evidence="15 16">
    <name type="scientific">Chaetoceros tenuissimus</name>
    <dbReference type="NCBI Taxonomy" id="426638"/>
    <lineage>
        <taxon>Eukaryota</taxon>
        <taxon>Sar</taxon>
        <taxon>Stramenopiles</taxon>
        <taxon>Ochrophyta</taxon>
        <taxon>Bacillariophyta</taxon>
        <taxon>Coscinodiscophyceae</taxon>
        <taxon>Chaetocerotophycidae</taxon>
        <taxon>Chaetocerotales</taxon>
        <taxon>Chaetocerotaceae</taxon>
        <taxon>Chaetoceros</taxon>
    </lineage>
</organism>
<evidence type="ECO:0000256" key="8">
    <source>
        <dbReference type="ARBA" id="ARBA00022801"/>
    </source>
</evidence>
<dbReference type="GO" id="GO:0046872">
    <property type="term" value="F:metal ion binding"/>
    <property type="evidence" value="ECO:0007669"/>
    <property type="project" value="UniProtKB-KW"/>
</dbReference>
<dbReference type="Proteomes" id="UP001054902">
    <property type="component" value="Unassembled WGS sequence"/>
</dbReference>
<dbReference type="PANTHER" id="PTHR12849">
    <property type="entry name" value="RNA LARIAT DEBRANCHING ENZYME"/>
    <property type="match status" value="1"/>
</dbReference>
<evidence type="ECO:0000313" key="16">
    <source>
        <dbReference type="Proteomes" id="UP001054902"/>
    </source>
</evidence>
<keyword evidence="16" id="KW-1185">Reference proteome</keyword>
<comment type="cofactor">
    <cofactor evidence="2">
        <name>Zn(2+)</name>
        <dbReference type="ChEBI" id="CHEBI:29105"/>
    </cofactor>
</comment>